<proteinExistence type="predicted"/>
<evidence type="ECO:0000313" key="4">
    <source>
        <dbReference type="Proteomes" id="UP001310386"/>
    </source>
</evidence>
<organism evidence="3 4">
    <name type="scientific">Ferviditalea candida</name>
    <dbReference type="NCBI Taxonomy" id="3108399"/>
    <lineage>
        <taxon>Bacteria</taxon>
        <taxon>Bacillati</taxon>
        <taxon>Bacillota</taxon>
        <taxon>Bacilli</taxon>
        <taxon>Bacillales</taxon>
        <taxon>Paenibacillaceae</taxon>
        <taxon>Ferviditalea</taxon>
    </lineage>
</organism>
<sequence length="452" mass="51759">MSLTTCNIHFTQRSGNSVYLSRALRTALQMENQKTATIKIGQKQTQCPIRTLKKQGKHLYIPTFVRNHLKIPRSGNCYIQSVHGDEIQLGPVIGILTSSANRTPSQPFGKISPLIHQYLKVGADKAFYFAFSLRDINWQQATVSGYFISSGGWVRRTVPLPDVVYNRLTSRRVDISDSTQNKERFVRNGIPIFNWSYFNKSDVYHLLEGEPESKYVPESHENPPPEKIKAMLEKYQTVYLKPTGGSMGKGIFKLTYQPSKGYFCRFRRDGKNVLLRFNRFSRLIQLLNRQDLRRYIVQQGIKLIEIDNCPIDFRFHMNKNGVNQWVPAGIGAKKAGRGSVTTHIKNGGQLLTPESVLSRFFGQRADEVLEKTKDVAIRLCEAIERKYPYHLGELGFDIGIDRNENIWMFEANAKPGRSIYKHPMLKTQGADTLKHVFEYSLYLSNFHVKGDA</sequence>
<keyword evidence="4" id="KW-1185">Reference proteome</keyword>
<dbReference type="Proteomes" id="UP001310386">
    <property type="component" value="Unassembled WGS sequence"/>
</dbReference>
<evidence type="ECO:0000256" key="1">
    <source>
        <dbReference type="PROSITE-ProRule" id="PRU00409"/>
    </source>
</evidence>
<dbReference type="PROSITE" id="PS50975">
    <property type="entry name" value="ATP_GRASP"/>
    <property type="match status" value="1"/>
</dbReference>
<reference evidence="3" key="1">
    <citation type="submission" date="2023-12" db="EMBL/GenBank/DDBJ databases">
        <title>Fervidustalea candida gen. nov., sp. nov., a novel member of the family Paenibacillaceae isolated from a geothermal area.</title>
        <authorList>
            <person name="Li W.-J."/>
            <person name="Jiao J.-Y."/>
            <person name="Chen Y."/>
        </authorList>
    </citation>
    <scope>NUCLEOTIDE SEQUENCE</scope>
    <source>
        <strain evidence="3">SYSU GA230002</strain>
    </source>
</reference>
<name>A0ABU5ZDH3_9BACL</name>
<comment type="caution">
    <text evidence="3">The sequence shown here is derived from an EMBL/GenBank/DDBJ whole genome shotgun (WGS) entry which is preliminary data.</text>
</comment>
<feature type="domain" description="ATP-grasp" evidence="2">
    <location>
        <begin position="182"/>
        <end position="441"/>
    </location>
</feature>
<keyword evidence="1" id="KW-0067">ATP-binding</keyword>
<dbReference type="Pfam" id="PF14398">
    <property type="entry name" value="ATPgrasp_YheCD"/>
    <property type="match status" value="1"/>
</dbReference>
<evidence type="ECO:0000313" key="3">
    <source>
        <dbReference type="EMBL" id="MEB3100550.1"/>
    </source>
</evidence>
<dbReference type="InterPro" id="IPR011761">
    <property type="entry name" value="ATP-grasp"/>
</dbReference>
<keyword evidence="1" id="KW-0547">Nucleotide-binding</keyword>
<gene>
    <name evidence="3" type="ORF">VF724_02610</name>
</gene>
<dbReference type="RefSeq" id="WP_371752655.1">
    <property type="nucleotide sequence ID" value="NZ_JAYJLD010000002.1"/>
</dbReference>
<dbReference type="SUPFAM" id="SSF56059">
    <property type="entry name" value="Glutathione synthetase ATP-binding domain-like"/>
    <property type="match status" value="1"/>
</dbReference>
<dbReference type="EMBL" id="JAYJLD010000002">
    <property type="protein sequence ID" value="MEB3100550.1"/>
    <property type="molecule type" value="Genomic_DNA"/>
</dbReference>
<accession>A0ABU5ZDH3</accession>
<dbReference type="InterPro" id="IPR026838">
    <property type="entry name" value="YheC/D"/>
</dbReference>
<dbReference type="Gene3D" id="3.30.470.20">
    <property type="entry name" value="ATP-grasp fold, B domain"/>
    <property type="match status" value="1"/>
</dbReference>
<protein>
    <submittedName>
        <fullName evidence="3">YheC/YheD family protein</fullName>
    </submittedName>
</protein>
<evidence type="ECO:0000259" key="2">
    <source>
        <dbReference type="PROSITE" id="PS50975"/>
    </source>
</evidence>